<dbReference type="PANTHER" id="PTHR35558:SF1">
    <property type="entry name" value="ENDONUCLEASE_EXONUCLEASE_PHOSPHATASE DOMAIN-CONTAINING PROTEIN"/>
    <property type="match status" value="1"/>
</dbReference>
<sequence length="195" mass="21529">MSGSDDSGNEHRDEMDQQDSGSTAGGDTAPAQPQKFNLDKGKKDDSKKEEEEKRRWRLIPQTFVNWQQAFAILASVIGEKFPENCSGLFCYLDAIGEAHRTYGGQAWLRYDEQFRQRKAVRPEIRWDQKDIGLWLKVMAPAAAPAVRLSAGQCSQGCECSDGCDTCSCLQVIGATQGSTEDPVDICSMASVIRAQ</sequence>
<gene>
    <name evidence="2" type="ORF">RIMI_LOCUS4612281</name>
</gene>
<keyword evidence="3" id="KW-1185">Reference proteome</keyword>
<evidence type="ECO:0000313" key="3">
    <source>
        <dbReference type="Proteomes" id="UP001176940"/>
    </source>
</evidence>
<reference evidence="2" key="1">
    <citation type="submission" date="2023-07" db="EMBL/GenBank/DDBJ databases">
        <authorList>
            <person name="Stuckert A."/>
        </authorList>
    </citation>
    <scope>NUCLEOTIDE SEQUENCE</scope>
</reference>
<dbReference type="EMBL" id="CAUEEQ010007503">
    <property type="protein sequence ID" value="CAJ0931131.1"/>
    <property type="molecule type" value="Genomic_DNA"/>
</dbReference>
<protein>
    <submittedName>
        <fullName evidence="2">Uncharacterized protein</fullName>
    </submittedName>
</protein>
<organism evidence="2 3">
    <name type="scientific">Ranitomeya imitator</name>
    <name type="common">mimic poison frog</name>
    <dbReference type="NCBI Taxonomy" id="111125"/>
    <lineage>
        <taxon>Eukaryota</taxon>
        <taxon>Metazoa</taxon>
        <taxon>Chordata</taxon>
        <taxon>Craniata</taxon>
        <taxon>Vertebrata</taxon>
        <taxon>Euteleostomi</taxon>
        <taxon>Amphibia</taxon>
        <taxon>Batrachia</taxon>
        <taxon>Anura</taxon>
        <taxon>Neobatrachia</taxon>
        <taxon>Hyloidea</taxon>
        <taxon>Dendrobatidae</taxon>
        <taxon>Dendrobatinae</taxon>
        <taxon>Ranitomeya</taxon>
    </lineage>
</organism>
<name>A0ABN9L469_9NEOB</name>
<dbReference type="PANTHER" id="PTHR35558">
    <property type="entry name" value="SGNH_HYDRO DOMAIN-CONTAINING PROTEIN"/>
    <property type="match status" value="1"/>
</dbReference>
<dbReference type="Proteomes" id="UP001176940">
    <property type="component" value="Unassembled WGS sequence"/>
</dbReference>
<evidence type="ECO:0000313" key="2">
    <source>
        <dbReference type="EMBL" id="CAJ0931131.1"/>
    </source>
</evidence>
<feature type="region of interest" description="Disordered" evidence="1">
    <location>
        <begin position="1"/>
        <end position="53"/>
    </location>
</feature>
<feature type="compositionally biased region" description="Basic and acidic residues" evidence="1">
    <location>
        <begin position="37"/>
        <end position="53"/>
    </location>
</feature>
<proteinExistence type="predicted"/>
<comment type="caution">
    <text evidence="2">The sequence shown here is derived from an EMBL/GenBank/DDBJ whole genome shotgun (WGS) entry which is preliminary data.</text>
</comment>
<evidence type="ECO:0000256" key="1">
    <source>
        <dbReference type="SAM" id="MobiDB-lite"/>
    </source>
</evidence>
<accession>A0ABN9L469</accession>